<dbReference type="Pfam" id="PF13672">
    <property type="entry name" value="PP2C_2"/>
    <property type="match status" value="1"/>
</dbReference>
<feature type="transmembrane region" description="Helical" evidence="1">
    <location>
        <begin position="614"/>
        <end position="635"/>
    </location>
</feature>
<reference evidence="3 4" key="1">
    <citation type="submission" date="2022-04" db="EMBL/GenBank/DDBJ databases">
        <title>Positive selection, recombination, and allopatry shape intraspecific diversity of widespread and dominant cyanobacteria.</title>
        <authorList>
            <person name="Wei J."/>
            <person name="Shu W."/>
            <person name="Hu C."/>
        </authorList>
    </citation>
    <scope>NUCLEOTIDE SEQUENCE [LARGE SCALE GENOMIC DNA]</scope>
    <source>
        <strain evidence="3 4">GB2-A4</strain>
    </source>
</reference>
<keyword evidence="1" id="KW-0472">Membrane</keyword>
<keyword evidence="1" id="KW-1133">Transmembrane helix</keyword>
<evidence type="ECO:0000313" key="3">
    <source>
        <dbReference type="EMBL" id="MEP0816257.1"/>
    </source>
</evidence>
<comment type="caution">
    <text evidence="3">The sequence shown here is derived from an EMBL/GenBank/DDBJ whole genome shotgun (WGS) entry which is preliminary data.</text>
</comment>
<evidence type="ECO:0000313" key="4">
    <source>
        <dbReference type="Proteomes" id="UP001464891"/>
    </source>
</evidence>
<dbReference type="Gene3D" id="3.60.40.10">
    <property type="entry name" value="PPM-type phosphatase domain"/>
    <property type="match status" value="1"/>
</dbReference>
<name>A0ABV0J396_9CYAN</name>
<protein>
    <submittedName>
        <fullName evidence="3">Protein phosphatase 2C domain-containing protein</fullName>
    </submittedName>
</protein>
<feature type="domain" description="PPM-type phosphatase" evidence="2">
    <location>
        <begin position="273"/>
        <end position="553"/>
    </location>
</feature>
<sequence>MSNSELKISCPNLACANPQNSLGQKLCAHCETPLIYRYLWASGSSATQRSPQELVLGRYYVLTPQIWLDTQPGLLPHLPPAWPDELLAYLHLYPQRLHVPELYGFASSREETTQWDIALLDNAAIDSGGTLHPSMAEVWPQTTSLRQVYWLWQLLQLWQPLAEQGVASSLMIPENLRVEGWRVRLRELYADQPESDAQPRSLLSRKLPQPPTLEEFGEFLFAWASEAQVVVAQPLQTVLHPLRTAEASLASVVTQLNQLLLEQSSQLPLQLKLLGESDTGKQRSLNEDAYFPTVPDLREGQARPKEKLVPHLAIVCDGIGGHEGGEVASQLAVRSLKLQIRAFLTEVEEQEELLSPELIMEQLEAAIRVVNNLICAQNDTQGRESRQRMGTTLVMALQLPQRVKLTTGATADNAHELYIANVGDSRAYWITPHYCHLLTLDDDVATREVRLGRSLHREALHRPDAGGLTQALGTRDAEFLRPTVQRFIVEEDGLLLLCSDGLSDNGLIERAWLDYAEPVLRGKLSLSAAVQALIDLANQHNGYDNTSVVLMHCRVSSDFQLNWFDPKRATNATSGWPADMSEASKALLYGESGEAETPATAVPVSTVTRKRNRFVVVLSLLILLAGGGTAGLIAWSQLNPQGFQQLRQRLPNPLNQALPPGSPTN</sequence>
<dbReference type="RefSeq" id="WP_190433513.1">
    <property type="nucleotide sequence ID" value="NZ_JAMPKM010000002.1"/>
</dbReference>
<dbReference type="CDD" id="cd00143">
    <property type="entry name" value="PP2Cc"/>
    <property type="match status" value="1"/>
</dbReference>
<evidence type="ECO:0000256" key="1">
    <source>
        <dbReference type="SAM" id="Phobius"/>
    </source>
</evidence>
<accession>A0ABV0J396</accession>
<dbReference type="Proteomes" id="UP001464891">
    <property type="component" value="Unassembled WGS sequence"/>
</dbReference>
<keyword evidence="1" id="KW-0812">Transmembrane</keyword>
<keyword evidence="4" id="KW-1185">Reference proteome</keyword>
<proteinExistence type="predicted"/>
<dbReference type="SUPFAM" id="SSF81606">
    <property type="entry name" value="PP2C-like"/>
    <property type="match status" value="1"/>
</dbReference>
<gene>
    <name evidence="3" type="ORF">NC998_04010</name>
</gene>
<evidence type="ECO:0000259" key="2">
    <source>
        <dbReference type="PROSITE" id="PS51746"/>
    </source>
</evidence>
<dbReference type="InterPro" id="IPR001932">
    <property type="entry name" value="PPM-type_phosphatase-like_dom"/>
</dbReference>
<dbReference type="InterPro" id="IPR036457">
    <property type="entry name" value="PPM-type-like_dom_sf"/>
</dbReference>
<organism evidence="3 4">
    <name type="scientific">Trichocoleus desertorum GB2-A4</name>
    <dbReference type="NCBI Taxonomy" id="2933944"/>
    <lineage>
        <taxon>Bacteria</taxon>
        <taxon>Bacillati</taxon>
        <taxon>Cyanobacteriota</taxon>
        <taxon>Cyanophyceae</taxon>
        <taxon>Leptolyngbyales</taxon>
        <taxon>Trichocoleusaceae</taxon>
        <taxon>Trichocoleus</taxon>
    </lineage>
</organism>
<dbReference type="SMART" id="SM00332">
    <property type="entry name" value="PP2Cc"/>
    <property type="match status" value="1"/>
</dbReference>
<dbReference type="PROSITE" id="PS51746">
    <property type="entry name" value="PPM_2"/>
    <property type="match status" value="1"/>
</dbReference>
<dbReference type="SMART" id="SM00331">
    <property type="entry name" value="PP2C_SIG"/>
    <property type="match status" value="1"/>
</dbReference>
<dbReference type="EMBL" id="JAMPKM010000002">
    <property type="protein sequence ID" value="MEP0816257.1"/>
    <property type="molecule type" value="Genomic_DNA"/>
</dbReference>